<dbReference type="Pfam" id="PF00072">
    <property type="entry name" value="Response_reg"/>
    <property type="match status" value="1"/>
</dbReference>
<feature type="domain" description="Response regulatory" evidence="2">
    <location>
        <begin position="2"/>
        <end position="129"/>
    </location>
</feature>
<dbReference type="CDD" id="cd00156">
    <property type="entry name" value="REC"/>
    <property type="match status" value="1"/>
</dbReference>
<organism evidence="3 4">
    <name type="scientific">Legionella beliardensis</name>
    <dbReference type="NCBI Taxonomy" id="91822"/>
    <lineage>
        <taxon>Bacteria</taxon>
        <taxon>Pseudomonadati</taxon>
        <taxon>Pseudomonadota</taxon>
        <taxon>Gammaproteobacteria</taxon>
        <taxon>Legionellales</taxon>
        <taxon>Legionellaceae</taxon>
        <taxon>Legionella</taxon>
    </lineage>
</organism>
<gene>
    <name evidence="3" type="ORF">NCTC13315_00138</name>
</gene>
<dbReference type="SUPFAM" id="SSF52172">
    <property type="entry name" value="CheY-like"/>
    <property type="match status" value="1"/>
</dbReference>
<dbReference type="PROSITE" id="PS50110">
    <property type="entry name" value="RESPONSE_REGULATORY"/>
    <property type="match status" value="1"/>
</dbReference>
<proteinExistence type="predicted"/>
<reference evidence="3 4" key="1">
    <citation type="submission" date="2018-06" db="EMBL/GenBank/DDBJ databases">
        <authorList>
            <consortium name="Pathogen Informatics"/>
            <person name="Doyle S."/>
        </authorList>
    </citation>
    <scope>NUCLEOTIDE SEQUENCE [LARGE SCALE GENOMIC DNA]</scope>
    <source>
        <strain evidence="3 4">NCTC13315</strain>
    </source>
</reference>
<dbReference type="AlphaFoldDB" id="A0A378HXU0"/>
<dbReference type="EMBL" id="UGNV01000001">
    <property type="protein sequence ID" value="STX27632.1"/>
    <property type="molecule type" value="Genomic_DNA"/>
</dbReference>
<dbReference type="OrthoDB" id="5650835at2"/>
<name>A0A378HXU0_9GAMM</name>
<evidence type="ECO:0000259" key="2">
    <source>
        <dbReference type="PROSITE" id="PS50110"/>
    </source>
</evidence>
<evidence type="ECO:0000256" key="1">
    <source>
        <dbReference type="PROSITE-ProRule" id="PRU00169"/>
    </source>
</evidence>
<dbReference type="Proteomes" id="UP000254968">
    <property type="component" value="Unassembled WGS sequence"/>
</dbReference>
<dbReference type="GO" id="GO:0016301">
    <property type="term" value="F:kinase activity"/>
    <property type="evidence" value="ECO:0007669"/>
    <property type="project" value="UniProtKB-KW"/>
</dbReference>
<keyword evidence="3" id="KW-0418">Kinase</keyword>
<accession>A0A378HXU0</accession>
<dbReference type="GO" id="GO:0000160">
    <property type="term" value="P:phosphorelay signal transduction system"/>
    <property type="evidence" value="ECO:0007669"/>
    <property type="project" value="InterPro"/>
</dbReference>
<keyword evidence="4" id="KW-1185">Reference proteome</keyword>
<feature type="modified residue" description="4-aspartylphosphate" evidence="1">
    <location>
        <position position="53"/>
    </location>
</feature>
<dbReference type="RefSeq" id="WP_115301431.1">
    <property type="nucleotide sequence ID" value="NZ_CAAAHO010000003.1"/>
</dbReference>
<dbReference type="InterPro" id="IPR001789">
    <property type="entry name" value="Sig_transdc_resp-reg_receiver"/>
</dbReference>
<dbReference type="InterPro" id="IPR011006">
    <property type="entry name" value="CheY-like_superfamily"/>
</dbReference>
<keyword evidence="1" id="KW-0597">Phosphoprotein</keyword>
<evidence type="ECO:0000313" key="3">
    <source>
        <dbReference type="EMBL" id="STX27632.1"/>
    </source>
</evidence>
<evidence type="ECO:0000313" key="4">
    <source>
        <dbReference type="Proteomes" id="UP000254968"/>
    </source>
</evidence>
<protein>
    <submittedName>
        <fullName evidence="3">Two component sensor and regulator, histidine kinase response regulator</fullName>
    </submittedName>
</protein>
<sequence>MRVLIVEDSTFNAFCLTRLLQVVCQTIHVTVVNDSLQALAYLEKNRPTLIILDGDLKALDGLGCNGPALAHTIWAKHADLPIIAWTNSDLMRQAFADVFRQYGKSFCEHTCWNKIVSPERIVQSLSYLVSQDINPRERANIKQLYV</sequence>
<keyword evidence="3" id="KW-0808">Transferase</keyword>
<dbReference type="Gene3D" id="3.40.50.2300">
    <property type="match status" value="1"/>
</dbReference>